<evidence type="ECO:0000256" key="6">
    <source>
        <dbReference type="ARBA" id="ARBA00022605"/>
    </source>
</evidence>
<dbReference type="InterPro" id="IPR018198">
    <property type="entry name" value="ATP_PRibTrfase_CS"/>
</dbReference>
<dbReference type="GO" id="GO:0005524">
    <property type="term" value="F:ATP binding"/>
    <property type="evidence" value="ECO:0007669"/>
    <property type="project" value="UniProtKB-KW"/>
</dbReference>
<feature type="domain" description="ATP phosphoribosyltransferase catalytic" evidence="12">
    <location>
        <begin position="57"/>
        <end position="221"/>
    </location>
</feature>
<dbReference type="Gene3D" id="3.40.190.10">
    <property type="entry name" value="Periplasmic binding protein-like II"/>
    <property type="match status" value="2"/>
</dbReference>
<evidence type="ECO:0000256" key="8">
    <source>
        <dbReference type="ARBA" id="ARBA00022679"/>
    </source>
</evidence>
<keyword evidence="11" id="KW-0479">Metal-binding</keyword>
<dbReference type="AlphaFoldDB" id="A0A8J6NFX9"/>
<comment type="caution">
    <text evidence="14">The sequence shown here is derived from an EMBL/GenBank/DDBJ whole genome shotgun (WGS) entry which is preliminary data.</text>
</comment>
<evidence type="ECO:0000256" key="5">
    <source>
        <dbReference type="ARBA" id="ARBA00020998"/>
    </source>
</evidence>
<evidence type="ECO:0000256" key="1">
    <source>
        <dbReference type="ARBA" id="ARBA00000915"/>
    </source>
</evidence>
<evidence type="ECO:0000256" key="3">
    <source>
        <dbReference type="ARBA" id="ARBA00007955"/>
    </source>
</evidence>
<dbReference type="PANTHER" id="PTHR21403:SF8">
    <property type="entry name" value="ATP PHOSPHORIBOSYLTRANSFERASE"/>
    <property type="match status" value="1"/>
</dbReference>
<dbReference type="GO" id="GO:0005737">
    <property type="term" value="C:cytoplasm"/>
    <property type="evidence" value="ECO:0007669"/>
    <property type="project" value="UniProtKB-SubCell"/>
</dbReference>
<gene>
    <name evidence="11 14" type="primary">hisG</name>
    <name evidence="14" type="ORF">H8E29_05900</name>
</gene>
<comment type="activity regulation">
    <text evidence="11">Feedback inhibited by histidine.</text>
</comment>
<evidence type="ECO:0000259" key="12">
    <source>
        <dbReference type="Pfam" id="PF01634"/>
    </source>
</evidence>
<keyword evidence="8 11" id="KW-0808">Transferase</keyword>
<dbReference type="GO" id="GO:0000287">
    <property type="term" value="F:magnesium ion binding"/>
    <property type="evidence" value="ECO:0007669"/>
    <property type="project" value="UniProtKB-UniRule"/>
</dbReference>
<dbReference type="HAMAP" id="MF_00079">
    <property type="entry name" value="HisG_Long"/>
    <property type="match status" value="1"/>
</dbReference>
<dbReference type="NCBIfam" id="TIGR03455">
    <property type="entry name" value="HisG_C-term"/>
    <property type="match status" value="1"/>
</dbReference>
<protein>
    <recommendedName>
        <fullName evidence="5 11">ATP phosphoribosyltransferase</fullName>
        <shortName evidence="11">ATP-PRT</shortName>
        <shortName evidence="11">ATP-PRTase</shortName>
        <ecNumber evidence="4 11">2.4.2.17</ecNumber>
    </recommendedName>
</protein>
<comment type="catalytic activity">
    <reaction evidence="1 11">
        <text>1-(5-phospho-beta-D-ribosyl)-ATP + diphosphate = 5-phospho-alpha-D-ribose 1-diphosphate + ATP</text>
        <dbReference type="Rhea" id="RHEA:18473"/>
        <dbReference type="ChEBI" id="CHEBI:30616"/>
        <dbReference type="ChEBI" id="CHEBI:33019"/>
        <dbReference type="ChEBI" id="CHEBI:58017"/>
        <dbReference type="ChEBI" id="CHEBI:73183"/>
        <dbReference type="EC" id="2.4.2.17"/>
    </reaction>
</comment>
<comment type="cofactor">
    <cofactor evidence="11">
        <name>Mg(2+)</name>
        <dbReference type="ChEBI" id="CHEBI:18420"/>
    </cofactor>
</comment>
<keyword evidence="7 11" id="KW-0328">Glycosyltransferase</keyword>
<dbReference type="EMBL" id="JACNJN010000079">
    <property type="protein sequence ID" value="MBC8334778.1"/>
    <property type="molecule type" value="Genomic_DNA"/>
</dbReference>
<comment type="function">
    <text evidence="10 11">Catalyzes the condensation of ATP and 5-phosphoribose 1-diphosphate to form N'-(5'-phosphoribosyl)-ATP (PR-ATP). Has a crucial role in the pathway because the rate of histidine biosynthesis seems to be controlled primarily by regulation of HisG enzymatic activity.</text>
</comment>
<feature type="domain" description="Histidine biosynthesis HisG C-terminal" evidence="13">
    <location>
        <begin position="240"/>
        <end position="314"/>
    </location>
</feature>
<dbReference type="PANTHER" id="PTHR21403">
    <property type="entry name" value="ATP PHOSPHORIBOSYLTRANSFERASE ATP-PRTASE"/>
    <property type="match status" value="1"/>
</dbReference>
<dbReference type="InterPro" id="IPR015867">
    <property type="entry name" value="N-reg_PII/ATP_PRibTrfase_C"/>
</dbReference>
<evidence type="ECO:0000256" key="10">
    <source>
        <dbReference type="ARBA" id="ARBA00024861"/>
    </source>
</evidence>
<accession>A0A8J6NFX9</accession>
<dbReference type="CDD" id="cd13593">
    <property type="entry name" value="PBP2_HisGL3"/>
    <property type="match status" value="1"/>
</dbReference>
<dbReference type="Pfam" id="PF01634">
    <property type="entry name" value="HisG"/>
    <property type="match status" value="1"/>
</dbReference>
<comment type="pathway">
    <text evidence="2 11">Amino-acid biosynthesis; L-histidine biosynthesis; L-histidine from 5-phospho-alpha-D-ribose 1-diphosphate: step 1/9.</text>
</comment>
<keyword evidence="11" id="KW-0067">ATP-binding</keyword>
<dbReference type="EC" id="2.4.2.17" evidence="4 11"/>
<dbReference type="PROSITE" id="PS01316">
    <property type="entry name" value="ATP_P_PHORIBOSYLTR"/>
    <property type="match status" value="1"/>
</dbReference>
<dbReference type="InterPro" id="IPR020621">
    <property type="entry name" value="ATP-PRT_HisG_long"/>
</dbReference>
<dbReference type="NCBIfam" id="TIGR00070">
    <property type="entry name" value="hisG"/>
    <property type="match status" value="1"/>
</dbReference>
<dbReference type="InterPro" id="IPR001348">
    <property type="entry name" value="ATP_PRibTrfase_HisG"/>
</dbReference>
<dbReference type="Pfam" id="PF08029">
    <property type="entry name" value="HisG_C"/>
    <property type="match status" value="1"/>
</dbReference>
<evidence type="ECO:0000256" key="4">
    <source>
        <dbReference type="ARBA" id="ARBA00011946"/>
    </source>
</evidence>
<evidence type="ECO:0000313" key="15">
    <source>
        <dbReference type="Proteomes" id="UP000614469"/>
    </source>
</evidence>
<evidence type="ECO:0000256" key="2">
    <source>
        <dbReference type="ARBA" id="ARBA00004667"/>
    </source>
</evidence>
<evidence type="ECO:0000256" key="9">
    <source>
        <dbReference type="ARBA" id="ARBA00023102"/>
    </source>
</evidence>
<keyword evidence="11" id="KW-0460">Magnesium</keyword>
<evidence type="ECO:0000256" key="11">
    <source>
        <dbReference type="HAMAP-Rule" id="MF_00079"/>
    </source>
</evidence>
<dbReference type="InterPro" id="IPR013820">
    <property type="entry name" value="ATP_PRibTrfase_cat"/>
</dbReference>
<comment type="subcellular location">
    <subcellularLocation>
        <location evidence="11">Cytoplasm</location>
    </subcellularLocation>
</comment>
<evidence type="ECO:0000259" key="13">
    <source>
        <dbReference type="Pfam" id="PF08029"/>
    </source>
</evidence>
<keyword evidence="9 11" id="KW-0368">Histidine biosynthesis</keyword>
<dbReference type="InterPro" id="IPR011322">
    <property type="entry name" value="N-reg_PII-like_a/b"/>
</dbReference>
<keyword evidence="11" id="KW-0963">Cytoplasm</keyword>
<name>A0A8J6NFX9_9CHLR</name>
<comment type="similarity">
    <text evidence="3 11">Belongs to the ATP phosphoribosyltransferase family. Long subfamily.</text>
</comment>
<dbReference type="Gene3D" id="3.30.70.120">
    <property type="match status" value="1"/>
</dbReference>
<keyword evidence="11" id="KW-0547">Nucleotide-binding</keyword>
<dbReference type="Proteomes" id="UP000614469">
    <property type="component" value="Unassembled WGS sequence"/>
</dbReference>
<dbReference type="SUPFAM" id="SSF54913">
    <property type="entry name" value="GlnB-like"/>
    <property type="match status" value="1"/>
</dbReference>
<dbReference type="SUPFAM" id="SSF53850">
    <property type="entry name" value="Periplasmic binding protein-like II"/>
    <property type="match status" value="1"/>
</dbReference>
<organism evidence="14 15">
    <name type="scientific">Candidatus Desulfolinea nitratireducens</name>
    <dbReference type="NCBI Taxonomy" id="2841698"/>
    <lineage>
        <taxon>Bacteria</taxon>
        <taxon>Bacillati</taxon>
        <taxon>Chloroflexota</taxon>
        <taxon>Anaerolineae</taxon>
        <taxon>Anaerolineales</taxon>
        <taxon>Anaerolineales incertae sedis</taxon>
        <taxon>Candidatus Desulfolinea</taxon>
    </lineage>
</organism>
<reference evidence="14 15" key="1">
    <citation type="submission" date="2020-08" db="EMBL/GenBank/DDBJ databases">
        <title>Bridging the membrane lipid divide: bacteria of the FCB group superphylum have the potential to synthesize archaeal ether lipids.</title>
        <authorList>
            <person name="Villanueva L."/>
            <person name="Von Meijenfeldt F.A.B."/>
            <person name="Westbye A.B."/>
            <person name="Yadav S."/>
            <person name="Hopmans E.C."/>
            <person name="Dutilh B.E."/>
            <person name="Sinninghe Damste J.S."/>
        </authorList>
    </citation>
    <scope>NUCLEOTIDE SEQUENCE [LARGE SCALE GENOMIC DNA]</scope>
    <source>
        <strain evidence="14">NIOZ-UU36</strain>
    </source>
</reference>
<sequence>MKAEKRKIRISLPSKGFLGEKSKELLANVGFRVYSPNPRQYQASILRFPEMEVIFQRPGDIVHSVRDGSVDFGITGRDIYLERKDENGNILELHKRLGFSHCSLNVILPQSWGEVNSLADLSIMEASLKRPLKVASKFPNLTRKFFEQNSGVQFKVIQSEGALEIAPTVGYADLIVDIVSTGTTLRDNHLKILEGGELLQSQACLIANKVCLQKNPATRKIAIQLLEVIGAYLRGNEKLSIFANIRGESPQKIAEKIFEKKVIGGLQGPTISQVITREGRGWYAAHLVVTKSKLHQAVREIREVGGSGVVVSQVDYIFEEEPEELSAMLSALEA</sequence>
<dbReference type="GO" id="GO:0000105">
    <property type="term" value="P:L-histidine biosynthetic process"/>
    <property type="evidence" value="ECO:0007669"/>
    <property type="project" value="UniProtKB-UniRule"/>
</dbReference>
<dbReference type="GO" id="GO:0003879">
    <property type="term" value="F:ATP phosphoribosyltransferase activity"/>
    <property type="evidence" value="ECO:0007669"/>
    <property type="project" value="UniProtKB-UniRule"/>
</dbReference>
<dbReference type="InterPro" id="IPR013115">
    <property type="entry name" value="HisG_C"/>
</dbReference>
<proteinExistence type="inferred from homology"/>
<keyword evidence="6 11" id="KW-0028">Amino-acid biosynthesis</keyword>
<dbReference type="UniPathway" id="UPA00031">
    <property type="reaction ID" value="UER00006"/>
</dbReference>
<evidence type="ECO:0000313" key="14">
    <source>
        <dbReference type="EMBL" id="MBC8334778.1"/>
    </source>
</evidence>
<evidence type="ECO:0000256" key="7">
    <source>
        <dbReference type="ARBA" id="ARBA00022676"/>
    </source>
</evidence>